<dbReference type="InterPro" id="IPR036291">
    <property type="entry name" value="NAD(P)-bd_dom_sf"/>
</dbReference>
<gene>
    <name evidence="8" type="primary">rfbD</name>
    <name evidence="8" type="ORF">LQG66_21110</name>
</gene>
<keyword evidence="9" id="KW-1185">Reference proteome</keyword>
<accession>A0ABY3R3Q2</accession>
<dbReference type="CDD" id="cd05254">
    <property type="entry name" value="dTDP_HR_like_SDR_e"/>
    <property type="match status" value="1"/>
</dbReference>
<dbReference type="Gene3D" id="3.40.50.720">
    <property type="entry name" value="NAD(P)-binding Rossmann-like Domain"/>
    <property type="match status" value="1"/>
</dbReference>
<reference evidence="8" key="1">
    <citation type="journal article" date="2024" name="Antonie Van Leeuwenhoek">
        <title>Bradyrhizobium ontarionense sp. nov., a novel bacterial symbiont isolated from Aeschynomene indica (Indian jointvetch), harbours photosynthesis, nitrogen fixation and nitrous oxide (N2O) reductase genes.</title>
        <authorList>
            <person name="Bromfield E.S.P."/>
            <person name="Cloutier S."/>
        </authorList>
    </citation>
    <scope>NUCLEOTIDE SEQUENCE</scope>
    <source>
        <strain evidence="8">A19</strain>
    </source>
</reference>
<protein>
    <recommendedName>
        <fullName evidence="4 6">dTDP-4-dehydrorhamnose reductase</fullName>
        <ecNumber evidence="3 6">1.1.1.133</ecNumber>
    </recommendedName>
</protein>
<evidence type="ECO:0000313" key="9">
    <source>
        <dbReference type="Proteomes" id="UP001431010"/>
    </source>
</evidence>
<sequence length="301" mass="31725">MRILITGTSGQVGGALRQLLSARGADELICPPRADFDLTQPDSLAAALDGIKPDLILNPAAYTAVDRAEDEVELAMTVNGASPGVIARWAAARGVPLLHVSTDYVFDGSGERPWREDDPVAPLSAYGRSKLAGEDEIRAAGGAHLVMRTAWVFGAEGANFMRTMIRLARERDSLRVVADQLGTPTSARTIAEVIAAILAQGKGDLPATFAKAGGLVHLTNGGSTSWHGFASAIVDGLRQRDVAVKAGDVEAITTADFPTKARRPANSRLDLSRLAVVYGIVPPTWQSALDDELAEVAPGLR</sequence>
<evidence type="ECO:0000313" key="8">
    <source>
        <dbReference type="EMBL" id="UFZ01813.1"/>
    </source>
</evidence>
<evidence type="ECO:0000259" key="7">
    <source>
        <dbReference type="Pfam" id="PF04321"/>
    </source>
</evidence>
<dbReference type="EC" id="1.1.1.133" evidence="3 6"/>
<dbReference type="PANTHER" id="PTHR10491">
    <property type="entry name" value="DTDP-4-DEHYDRORHAMNOSE REDUCTASE"/>
    <property type="match status" value="1"/>
</dbReference>
<dbReference type="Gene3D" id="3.90.25.10">
    <property type="entry name" value="UDP-galactose 4-epimerase, domain 1"/>
    <property type="match status" value="1"/>
</dbReference>
<dbReference type="EMBL" id="CP088156">
    <property type="protein sequence ID" value="UFZ01813.1"/>
    <property type="molecule type" value="Genomic_DNA"/>
</dbReference>
<dbReference type="GO" id="GO:0008831">
    <property type="term" value="F:dTDP-4-dehydrorhamnose reductase activity"/>
    <property type="evidence" value="ECO:0007669"/>
    <property type="project" value="UniProtKB-EC"/>
</dbReference>
<comment type="function">
    <text evidence="6">Catalyzes the reduction of dTDP-6-deoxy-L-lyxo-4-hexulose to yield dTDP-L-rhamnose.</text>
</comment>
<dbReference type="SUPFAM" id="SSF51735">
    <property type="entry name" value="NAD(P)-binding Rossmann-fold domains"/>
    <property type="match status" value="1"/>
</dbReference>
<dbReference type="NCBIfam" id="TIGR01214">
    <property type="entry name" value="rmlD"/>
    <property type="match status" value="1"/>
</dbReference>
<dbReference type="Pfam" id="PF04321">
    <property type="entry name" value="RmlD_sub_bind"/>
    <property type="match status" value="1"/>
</dbReference>
<evidence type="ECO:0000256" key="5">
    <source>
        <dbReference type="ARBA" id="ARBA00048200"/>
    </source>
</evidence>
<evidence type="ECO:0000256" key="6">
    <source>
        <dbReference type="RuleBase" id="RU364082"/>
    </source>
</evidence>
<evidence type="ECO:0000256" key="4">
    <source>
        <dbReference type="ARBA" id="ARBA00017099"/>
    </source>
</evidence>
<evidence type="ECO:0000256" key="1">
    <source>
        <dbReference type="ARBA" id="ARBA00004781"/>
    </source>
</evidence>
<dbReference type="RefSeq" id="WP_231317606.1">
    <property type="nucleotide sequence ID" value="NZ_CP088156.1"/>
</dbReference>
<dbReference type="Proteomes" id="UP001431010">
    <property type="component" value="Chromosome"/>
</dbReference>
<dbReference type="InterPro" id="IPR005913">
    <property type="entry name" value="dTDP_dehydrorham_reduct"/>
</dbReference>
<name>A0ABY3R3Q2_9BRAD</name>
<comment type="catalytic activity">
    <reaction evidence="5 6">
        <text>dTDP-beta-L-rhamnose + NADP(+) = dTDP-4-dehydro-beta-L-rhamnose + NADPH + H(+)</text>
        <dbReference type="Rhea" id="RHEA:21796"/>
        <dbReference type="ChEBI" id="CHEBI:15378"/>
        <dbReference type="ChEBI" id="CHEBI:57510"/>
        <dbReference type="ChEBI" id="CHEBI:57783"/>
        <dbReference type="ChEBI" id="CHEBI:58349"/>
        <dbReference type="ChEBI" id="CHEBI:62830"/>
        <dbReference type="EC" id="1.1.1.133"/>
    </reaction>
</comment>
<evidence type="ECO:0000256" key="2">
    <source>
        <dbReference type="ARBA" id="ARBA00010944"/>
    </source>
</evidence>
<keyword evidence="6 8" id="KW-0560">Oxidoreductase</keyword>
<comment type="cofactor">
    <cofactor evidence="6">
        <name>Mg(2+)</name>
        <dbReference type="ChEBI" id="CHEBI:18420"/>
    </cofactor>
    <text evidence="6">Binds 1 Mg(2+) ion per monomer.</text>
</comment>
<keyword evidence="6" id="KW-0521">NADP</keyword>
<proteinExistence type="inferred from homology"/>
<dbReference type="PANTHER" id="PTHR10491:SF4">
    <property type="entry name" value="METHIONINE ADENOSYLTRANSFERASE 2 SUBUNIT BETA"/>
    <property type="match status" value="1"/>
</dbReference>
<evidence type="ECO:0000256" key="3">
    <source>
        <dbReference type="ARBA" id="ARBA00012929"/>
    </source>
</evidence>
<dbReference type="InterPro" id="IPR029903">
    <property type="entry name" value="RmlD-like-bd"/>
</dbReference>
<comment type="similarity">
    <text evidence="2 6">Belongs to the dTDP-4-dehydrorhamnose reductase family.</text>
</comment>
<organism evidence="8 9">
    <name type="scientific">Bradyrhizobium ontarionense</name>
    <dbReference type="NCBI Taxonomy" id="2898149"/>
    <lineage>
        <taxon>Bacteria</taxon>
        <taxon>Pseudomonadati</taxon>
        <taxon>Pseudomonadota</taxon>
        <taxon>Alphaproteobacteria</taxon>
        <taxon>Hyphomicrobiales</taxon>
        <taxon>Nitrobacteraceae</taxon>
        <taxon>Bradyrhizobium</taxon>
    </lineage>
</organism>
<comment type="pathway">
    <text evidence="1 6">Carbohydrate biosynthesis; dTDP-L-rhamnose biosynthesis.</text>
</comment>
<feature type="domain" description="RmlD-like substrate binding" evidence="7">
    <location>
        <begin position="1"/>
        <end position="296"/>
    </location>
</feature>